<organism evidence="9 10">
    <name type="scientific">Oceanotoga teriensis</name>
    <dbReference type="NCBI Taxonomy" id="515440"/>
    <lineage>
        <taxon>Bacteria</taxon>
        <taxon>Thermotogati</taxon>
        <taxon>Thermotogota</taxon>
        <taxon>Thermotogae</taxon>
        <taxon>Petrotogales</taxon>
        <taxon>Petrotogaceae</taxon>
        <taxon>Oceanotoga</taxon>
    </lineage>
</organism>
<accession>A0AA45C4R9</accession>
<gene>
    <name evidence="9" type="ORF">C7380_12628</name>
</gene>
<evidence type="ECO:0000256" key="8">
    <source>
        <dbReference type="SAM" id="Phobius"/>
    </source>
</evidence>
<dbReference type="Pfam" id="PF04066">
    <property type="entry name" value="MrpF_PhaF"/>
    <property type="match status" value="1"/>
</dbReference>
<evidence type="ECO:0000313" key="9">
    <source>
        <dbReference type="EMBL" id="PWJ87146.1"/>
    </source>
</evidence>
<dbReference type="GO" id="GO:0005886">
    <property type="term" value="C:plasma membrane"/>
    <property type="evidence" value="ECO:0007669"/>
    <property type="project" value="UniProtKB-SubCell"/>
</dbReference>
<keyword evidence="3" id="KW-0813">Transport</keyword>
<dbReference type="GO" id="GO:0015385">
    <property type="term" value="F:sodium:proton antiporter activity"/>
    <property type="evidence" value="ECO:0007669"/>
    <property type="project" value="TreeGrafter"/>
</dbReference>
<dbReference type="EMBL" id="QGGI01000026">
    <property type="protein sequence ID" value="PWJ87146.1"/>
    <property type="molecule type" value="Genomic_DNA"/>
</dbReference>
<evidence type="ECO:0000256" key="3">
    <source>
        <dbReference type="ARBA" id="ARBA00022448"/>
    </source>
</evidence>
<protein>
    <submittedName>
        <fullName evidence="9">Multisubunit sodium/proton antiporter MrpF subunit</fullName>
    </submittedName>
</protein>
<keyword evidence="5 8" id="KW-0812">Transmembrane</keyword>
<evidence type="ECO:0000256" key="1">
    <source>
        <dbReference type="ARBA" id="ARBA00004651"/>
    </source>
</evidence>
<evidence type="ECO:0000256" key="4">
    <source>
        <dbReference type="ARBA" id="ARBA00022475"/>
    </source>
</evidence>
<name>A0AA45C4R9_9BACT</name>
<evidence type="ECO:0000256" key="7">
    <source>
        <dbReference type="ARBA" id="ARBA00023136"/>
    </source>
</evidence>
<dbReference type="PANTHER" id="PTHR34702:SF1">
    <property type="entry name" value="NA(+)_H(+) ANTIPORTER SUBUNIT F"/>
    <property type="match status" value="1"/>
</dbReference>
<dbReference type="AlphaFoldDB" id="A0AA45C4R9"/>
<sequence length="85" mass="9949">MNNIIQIFLMLSLIITVYKLINGPTQWDRLLAYSSFSSKVILIMLIYIFESKQFFLLDMIIVFLLLNIFGILITTRFLQKGGKKK</sequence>
<dbReference type="Proteomes" id="UP000245921">
    <property type="component" value="Unassembled WGS sequence"/>
</dbReference>
<evidence type="ECO:0000256" key="2">
    <source>
        <dbReference type="ARBA" id="ARBA00009212"/>
    </source>
</evidence>
<dbReference type="RefSeq" id="WP_109606427.1">
    <property type="nucleotide sequence ID" value="NZ_JAMHJO010000020.1"/>
</dbReference>
<dbReference type="InterPro" id="IPR007208">
    <property type="entry name" value="MrpF/PhaF-like"/>
</dbReference>
<comment type="subcellular location">
    <subcellularLocation>
        <location evidence="1">Cell membrane</location>
        <topology evidence="1">Multi-pass membrane protein</topology>
    </subcellularLocation>
</comment>
<keyword evidence="7 8" id="KW-0472">Membrane</keyword>
<feature type="transmembrane region" description="Helical" evidence="8">
    <location>
        <begin position="55"/>
        <end position="78"/>
    </location>
</feature>
<comment type="caution">
    <text evidence="9">The sequence shown here is derived from an EMBL/GenBank/DDBJ whole genome shotgun (WGS) entry which is preliminary data.</text>
</comment>
<evidence type="ECO:0000313" key="10">
    <source>
        <dbReference type="Proteomes" id="UP000245921"/>
    </source>
</evidence>
<evidence type="ECO:0000256" key="5">
    <source>
        <dbReference type="ARBA" id="ARBA00022692"/>
    </source>
</evidence>
<feature type="transmembrane region" description="Helical" evidence="8">
    <location>
        <begin position="6"/>
        <end position="23"/>
    </location>
</feature>
<proteinExistence type="inferred from homology"/>
<keyword evidence="6 8" id="KW-1133">Transmembrane helix</keyword>
<dbReference type="PANTHER" id="PTHR34702">
    <property type="entry name" value="NA(+)/H(+) ANTIPORTER SUBUNIT F1"/>
    <property type="match status" value="1"/>
</dbReference>
<reference evidence="9 10" key="1">
    <citation type="submission" date="2018-05" db="EMBL/GenBank/DDBJ databases">
        <title>Genomic Encyclopedia of Type Strains, Phase IV (KMG-IV): sequencing the most valuable type-strain genomes for metagenomic binning, comparative biology and taxonomic classification.</title>
        <authorList>
            <person name="Goeker M."/>
        </authorList>
    </citation>
    <scope>NUCLEOTIDE SEQUENCE [LARGE SCALE GENOMIC DNA]</scope>
    <source>
        <strain evidence="9 10">DSM 24906</strain>
    </source>
</reference>
<feature type="transmembrane region" description="Helical" evidence="8">
    <location>
        <begin position="30"/>
        <end position="49"/>
    </location>
</feature>
<keyword evidence="10" id="KW-1185">Reference proteome</keyword>
<evidence type="ECO:0000256" key="6">
    <source>
        <dbReference type="ARBA" id="ARBA00022989"/>
    </source>
</evidence>
<keyword evidence="4" id="KW-1003">Cell membrane</keyword>
<comment type="similarity">
    <text evidence="2">Belongs to the CPA3 antiporters (TC 2.A.63) subunit F family.</text>
</comment>